<evidence type="ECO:0000313" key="3">
    <source>
        <dbReference type="EMBL" id="KAL0260358.1"/>
    </source>
</evidence>
<reference evidence="3 4" key="1">
    <citation type="submission" date="2024-02" db="EMBL/GenBank/DDBJ databases">
        <title>De novo assembly and annotation of 12 fungi associated with fruit tree decline syndrome in Ontario, Canada.</title>
        <authorList>
            <person name="Sulman M."/>
            <person name="Ellouze W."/>
            <person name="Ilyukhin E."/>
        </authorList>
    </citation>
    <scope>NUCLEOTIDE SEQUENCE [LARGE SCALE GENOMIC DNA]</scope>
    <source>
        <strain evidence="3 4">FDS-637</strain>
    </source>
</reference>
<sequence>MRLLHPFASLIMLANAAAGIETENGNGAPMSSSLPTPSANSLLPTPSSPTNMINDGDDDNNITTTTCLTPSAASNTTNLLRNGDFALALADGSSPWTITGTLALLPGKWPSYGIDSVPSTSSSSPRSPNDDNDDGTANAFYANVGAPSRREITLAQDFDDGGAGAGAGERKKLSFGIELRASRAKPPARVGCEYYYFESGGGGSEEVVRDLVDEQPVPVPAERGAWARRGAVFDGGGAGRGIGRQGVRCRIVVEEGDFGGNKDVTVYVRSVAVVRCD</sequence>
<protein>
    <submittedName>
        <fullName evidence="3">Uncharacterized protein</fullName>
    </submittedName>
</protein>
<proteinExistence type="predicted"/>
<feature type="region of interest" description="Disordered" evidence="1">
    <location>
        <begin position="116"/>
        <end position="138"/>
    </location>
</feature>
<dbReference type="EMBL" id="JAJVCZ030000004">
    <property type="protein sequence ID" value="KAL0260358.1"/>
    <property type="molecule type" value="Genomic_DNA"/>
</dbReference>
<feature type="signal peptide" evidence="2">
    <location>
        <begin position="1"/>
        <end position="19"/>
    </location>
</feature>
<keyword evidence="2" id="KW-0732">Signal</keyword>
<gene>
    <name evidence="3" type="ORF">SLS55_004044</name>
</gene>
<name>A0ABR3CIB8_9PEZI</name>
<feature type="chain" id="PRO_5047325495" evidence="2">
    <location>
        <begin position="20"/>
        <end position="277"/>
    </location>
</feature>
<comment type="caution">
    <text evidence="3">The sequence shown here is derived from an EMBL/GenBank/DDBJ whole genome shotgun (WGS) entry which is preliminary data.</text>
</comment>
<organism evidence="3 4">
    <name type="scientific">Diplodia seriata</name>
    <dbReference type="NCBI Taxonomy" id="420778"/>
    <lineage>
        <taxon>Eukaryota</taxon>
        <taxon>Fungi</taxon>
        <taxon>Dikarya</taxon>
        <taxon>Ascomycota</taxon>
        <taxon>Pezizomycotina</taxon>
        <taxon>Dothideomycetes</taxon>
        <taxon>Dothideomycetes incertae sedis</taxon>
        <taxon>Botryosphaeriales</taxon>
        <taxon>Botryosphaeriaceae</taxon>
        <taxon>Diplodia</taxon>
    </lineage>
</organism>
<feature type="compositionally biased region" description="Low complexity" evidence="1">
    <location>
        <begin position="116"/>
        <end position="127"/>
    </location>
</feature>
<dbReference type="Proteomes" id="UP001430584">
    <property type="component" value="Unassembled WGS sequence"/>
</dbReference>
<evidence type="ECO:0000256" key="2">
    <source>
        <dbReference type="SAM" id="SignalP"/>
    </source>
</evidence>
<accession>A0ABR3CIB8</accession>
<evidence type="ECO:0000256" key="1">
    <source>
        <dbReference type="SAM" id="MobiDB-lite"/>
    </source>
</evidence>
<keyword evidence="4" id="KW-1185">Reference proteome</keyword>
<evidence type="ECO:0000313" key="4">
    <source>
        <dbReference type="Proteomes" id="UP001430584"/>
    </source>
</evidence>
<dbReference type="RefSeq" id="XP_066633387.1">
    <property type="nucleotide sequence ID" value="XM_066775506.1"/>
</dbReference>
<dbReference type="GeneID" id="92008129"/>